<dbReference type="Gene3D" id="3.50.50.60">
    <property type="entry name" value="FAD/NAD(P)-binding domain"/>
    <property type="match status" value="1"/>
</dbReference>
<evidence type="ECO:0000256" key="2">
    <source>
        <dbReference type="ARBA" id="ARBA00022723"/>
    </source>
</evidence>
<keyword evidence="5" id="KW-0411">Iron-sulfur</keyword>
<accession>A0A6J4K4D1</accession>
<sequence length="624" mass="69159">MSHLHRQTHEFDVCVIGGGMAGMCAAIAAARGGARTALVHDRPVFGGNASSEVRMWICGAHGKHNKETGLLEEIQLENLYGNPSLNYSIWDGVLYGKTHFQPGLTPFLNCSCTGAEMDGDRIASIQAWQLTSQTWQPIHARQFIDCSGDSILAAVTPAEFRVGRESRREFDEDIEPAEADRRTMGNSLLIQLRRTDEPQPYTPPRWAYKFTSQEDLPHRMRGVNGHNFWWIEMGGLDDTIKDAEAIRDELMKVGYGVWDYIKNHAAERAVAGNWALEWIGSLPGKRESRRYAGDYILTQNDVRAGGAFDDIVAYGGWSMDDHHPAGLLYPGKPTIFHPAPSPYGIPYRCLYSRNVANLLFAGRNISVTHAALSSTRVMATCALIGQAAGTAAAQCVRQNCDPRSLSGGERLRALQRTLMEDDCWLPGRRRDVSCLARSATLSAPGEDAPILLDGMDRDRENESHAWAGAVGSAVEYRWDHAVRVAGARFTFDSNLAHLKRMPCTYPQKGGRNAVPGSLVRRFRIEAMDGARRWNTVYREGNNYQRLVRVPLNTETTALRFVPEQTWGDETVRVFAFEPLETYEPKIPQAADGPHIREVRARADAADLAPPESGLEGGTRTGHSA</sequence>
<dbReference type="Pfam" id="PF12831">
    <property type="entry name" value="FAD_oxidored"/>
    <property type="match status" value="1"/>
</dbReference>
<dbReference type="PANTHER" id="PTHR43498:SF1">
    <property type="entry name" value="COB--COM HETERODISULFIDE REDUCTASE IRON-SULFUR SUBUNIT A"/>
    <property type="match status" value="1"/>
</dbReference>
<evidence type="ECO:0000256" key="1">
    <source>
        <dbReference type="ARBA" id="ARBA00022485"/>
    </source>
</evidence>
<keyword evidence="2" id="KW-0479">Metal-binding</keyword>
<dbReference type="PANTHER" id="PTHR43498">
    <property type="entry name" value="FERREDOXIN:COB-COM HETERODISULFIDE REDUCTASE SUBUNIT A"/>
    <property type="match status" value="1"/>
</dbReference>
<dbReference type="GO" id="GO:0046872">
    <property type="term" value="F:metal ion binding"/>
    <property type="evidence" value="ECO:0007669"/>
    <property type="project" value="UniProtKB-KW"/>
</dbReference>
<evidence type="ECO:0000256" key="4">
    <source>
        <dbReference type="ARBA" id="ARBA00023004"/>
    </source>
</evidence>
<evidence type="ECO:0000313" key="7">
    <source>
        <dbReference type="EMBL" id="CAA9295320.1"/>
    </source>
</evidence>
<evidence type="ECO:0000256" key="5">
    <source>
        <dbReference type="ARBA" id="ARBA00023014"/>
    </source>
</evidence>
<feature type="compositionally biased region" description="Gly residues" evidence="6">
    <location>
        <begin position="614"/>
        <end position="624"/>
    </location>
</feature>
<dbReference type="AlphaFoldDB" id="A0A6J4K4D1"/>
<evidence type="ECO:0008006" key="8">
    <source>
        <dbReference type="Google" id="ProtNLM"/>
    </source>
</evidence>
<feature type="region of interest" description="Disordered" evidence="6">
    <location>
        <begin position="600"/>
        <end position="624"/>
    </location>
</feature>
<keyword evidence="3" id="KW-0560">Oxidoreductase</keyword>
<dbReference type="InterPro" id="IPR036188">
    <property type="entry name" value="FAD/NAD-bd_sf"/>
</dbReference>
<keyword evidence="4" id="KW-0408">Iron</keyword>
<gene>
    <name evidence="7" type="ORF">AVDCRST_MAG63-4735</name>
</gene>
<proteinExistence type="predicted"/>
<dbReference type="GO" id="GO:0016491">
    <property type="term" value="F:oxidoreductase activity"/>
    <property type="evidence" value="ECO:0007669"/>
    <property type="project" value="UniProtKB-KW"/>
</dbReference>
<evidence type="ECO:0000256" key="6">
    <source>
        <dbReference type="SAM" id="MobiDB-lite"/>
    </source>
</evidence>
<reference evidence="7" key="1">
    <citation type="submission" date="2020-02" db="EMBL/GenBank/DDBJ databases">
        <authorList>
            <person name="Meier V. D."/>
        </authorList>
    </citation>
    <scope>NUCLEOTIDE SEQUENCE</scope>
    <source>
        <strain evidence="7">AVDCRST_MAG63</strain>
    </source>
</reference>
<evidence type="ECO:0000256" key="3">
    <source>
        <dbReference type="ARBA" id="ARBA00023002"/>
    </source>
</evidence>
<keyword evidence="1" id="KW-0004">4Fe-4S</keyword>
<dbReference type="InterPro" id="IPR039650">
    <property type="entry name" value="HdrA-like"/>
</dbReference>
<dbReference type="SUPFAM" id="SSF51905">
    <property type="entry name" value="FAD/NAD(P)-binding domain"/>
    <property type="match status" value="1"/>
</dbReference>
<dbReference type="GO" id="GO:0051539">
    <property type="term" value="F:4 iron, 4 sulfur cluster binding"/>
    <property type="evidence" value="ECO:0007669"/>
    <property type="project" value="UniProtKB-KW"/>
</dbReference>
<dbReference type="EMBL" id="CADCTO010000662">
    <property type="protein sequence ID" value="CAA9295320.1"/>
    <property type="molecule type" value="Genomic_DNA"/>
</dbReference>
<organism evidence="7">
    <name type="scientific">uncultured Armatimonadetes bacterium</name>
    <dbReference type="NCBI Taxonomy" id="157466"/>
    <lineage>
        <taxon>Bacteria</taxon>
        <taxon>Bacillati</taxon>
        <taxon>Armatimonadota</taxon>
        <taxon>environmental samples</taxon>
    </lineage>
</organism>
<name>A0A6J4K4D1_9BACT</name>
<protein>
    <recommendedName>
        <fullName evidence="8">FAD-dependent oxidoreductase</fullName>
    </recommendedName>
</protein>